<organism evidence="1">
    <name type="scientific">Firmicutes phage HS08</name>
    <dbReference type="NCBI Taxonomy" id="3056391"/>
    <lineage>
        <taxon>Viruses</taxon>
    </lineage>
</organism>
<accession>A0AA49X3B4</accession>
<proteinExistence type="predicted"/>
<protein>
    <submittedName>
        <fullName evidence="1">Uncharacterized protein</fullName>
    </submittedName>
</protein>
<sequence>MRDKGDFNLLLLLFLLFLCDLKLGRRIKQYIRCPHVAHIKIIRLKFLIIIKYEN</sequence>
<evidence type="ECO:0000313" key="1">
    <source>
        <dbReference type="EMBL" id="WLJ25739.1"/>
    </source>
</evidence>
<name>A0AA49X3B4_9VIRU</name>
<dbReference type="EMBL" id="OQ890315">
    <property type="protein sequence ID" value="WLJ25739.1"/>
    <property type="molecule type" value="Genomic_DNA"/>
</dbReference>
<reference evidence="1" key="1">
    <citation type="submission" date="2023-04" db="EMBL/GenBank/DDBJ databases">
        <title>The human skin virome in hidradenitis suppurativa patients.</title>
        <authorList>
            <person name="Jansen D."/>
        </authorList>
    </citation>
    <scope>NUCLEOTIDE SEQUENCE</scope>
    <source>
        <strain evidence="1">VC3_JansenPhageE</strain>
    </source>
</reference>